<organism evidence="2 3">
    <name type="scientific">Candida theae</name>
    <dbReference type="NCBI Taxonomy" id="1198502"/>
    <lineage>
        <taxon>Eukaryota</taxon>
        <taxon>Fungi</taxon>
        <taxon>Dikarya</taxon>
        <taxon>Ascomycota</taxon>
        <taxon>Saccharomycotina</taxon>
        <taxon>Pichiomycetes</taxon>
        <taxon>Debaryomycetaceae</taxon>
        <taxon>Candida/Lodderomyces clade</taxon>
        <taxon>Candida</taxon>
    </lineage>
</organism>
<comment type="caution">
    <text evidence="2">The sequence shown here is derived from an EMBL/GenBank/DDBJ whole genome shotgun (WGS) entry which is preliminary data.</text>
</comment>
<proteinExistence type="predicted"/>
<feature type="region of interest" description="Disordered" evidence="1">
    <location>
        <begin position="89"/>
        <end position="114"/>
    </location>
</feature>
<dbReference type="RefSeq" id="XP_051608936.1">
    <property type="nucleotide sequence ID" value="XM_051752043.1"/>
</dbReference>
<evidence type="ECO:0000313" key="3">
    <source>
        <dbReference type="Proteomes" id="UP001204833"/>
    </source>
</evidence>
<keyword evidence="3" id="KW-1185">Reference proteome</keyword>
<gene>
    <name evidence="2" type="ORF">KGF57_002701</name>
</gene>
<sequence length="180" mass="20231">MAIMRSPSNLQYESSRYQTTSNHDTTYDYINEPIGKVFTDKKFTDPLHDLLIKNQESLSRIKIGLPQATLDNFGQLSIKSKNSFPIFEDEQKHRSGDAPAPRAREGKSHGLTKQHEDKLACHANNILRMAIDSTMMSSMNSITLQNINSDSFDENADSKDNGIISKIEINEDEIRAAING</sequence>
<dbReference type="Proteomes" id="UP001204833">
    <property type="component" value="Unassembled WGS sequence"/>
</dbReference>
<reference evidence="2 3" key="1">
    <citation type="journal article" date="2022" name="DNA Res.">
        <title>Genome analysis of five recently described species of the CUG-Ser clade uncovers Candida theae as a new hybrid lineage with pathogenic potential in the Candida parapsilosis species complex.</title>
        <authorList>
            <person name="Mixao V."/>
            <person name="Del Olmo V."/>
            <person name="Hegedusova E."/>
            <person name="Saus E."/>
            <person name="Pryszcz L."/>
            <person name="Cillingova A."/>
            <person name="Nosek J."/>
            <person name="Gabaldon T."/>
        </authorList>
    </citation>
    <scope>NUCLEOTIDE SEQUENCE [LARGE SCALE GENOMIC DNA]</scope>
    <source>
        <strain evidence="2 3">CBS 12239</strain>
    </source>
</reference>
<evidence type="ECO:0000256" key="1">
    <source>
        <dbReference type="SAM" id="MobiDB-lite"/>
    </source>
</evidence>
<dbReference type="AlphaFoldDB" id="A0AAD5BF86"/>
<evidence type="ECO:0000313" key="2">
    <source>
        <dbReference type="EMBL" id="KAI5958345.1"/>
    </source>
</evidence>
<dbReference type="GeneID" id="76150760"/>
<accession>A0AAD5BF86</accession>
<name>A0AAD5BF86_9ASCO</name>
<protein>
    <submittedName>
        <fullName evidence="2">Uncharacterized protein</fullName>
    </submittedName>
</protein>
<dbReference type="EMBL" id="JAIHNG010000118">
    <property type="protein sequence ID" value="KAI5958345.1"/>
    <property type="molecule type" value="Genomic_DNA"/>
</dbReference>